<dbReference type="PANTHER" id="PTHR39206:SF1">
    <property type="entry name" value="SLL8004 PROTEIN"/>
    <property type="match status" value="1"/>
</dbReference>
<dbReference type="GeneID" id="90161865"/>
<dbReference type="InterPro" id="IPR027417">
    <property type="entry name" value="P-loop_NTPase"/>
</dbReference>
<name>H6N1B0_GORPV</name>
<dbReference type="Gene3D" id="3.40.50.300">
    <property type="entry name" value="P-loop containing nucleotide triphosphate hydrolases"/>
    <property type="match status" value="1"/>
</dbReference>
<evidence type="ECO:0000313" key="1">
    <source>
        <dbReference type="EMBL" id="AFA75875.1"/>
    </source>
</evidence>
<dbReference type="EMBL" id="CP003119">
    <property type="protein sequence ID" value="AFA75875.1"/>
    <property type="molecule type" value="Genomic_DNA"/>
</dbReference>
<dbReference type="RefSeq" id="WP_014361995.1">
    <property type="nucleotide sequence ID" value="NC_016906.1"/>
</dbReference>
<dbReference type="PANTHER" id="PTHR39206">
    <property type="entry name" value="SLL8004 PROTEIN"/>
    <property type="match status" value="1"/>
</dbReference>
<dbReference type="Proteomes" id="UP000009154">
    <property type="component" value="Chromosome"/>
</dbReference>
<keyword evidence="2" id="KW-1185">Reference proteome</keyword>
<dbReference type="HOGENOM" id="CLU_094497_1_0_11"/>
<dbReference type="STRING" id="1112204.GPOL_c48810"/>
<organism evidence="1 2">
    <name type="scientific">Gordonia polyisoprenivorans (strain DSM 44266 / VH2)</name>
    <dbReference type="NCBI Taxonomy" id="1112204"/>
    <lineage>
        <taxon>Bacteria</taxon>
        <taxon>Bacillati</taxon>
        <taxon>Actinomycetota</taxon>
        <taxon>Actinomycetes</taxon>
        <taxon>Mycobacteriales</taxon>
        <taxon>Gordoniaceae</taxon>
        <taxon>Gordonia</taxon>
    </lineage>
</organism>
<proteinExistence type="predicted"/>
<dbReference type="Pfam" id="PF13671">
    <property type="entry name" value="AAA_33"/>
    <property type="match status" value="1"/>
</dbReference>
<accession>H6N1B0</accession>
<dbReference type="AlphaFoldDB" id="H6N1B0"/>
<gene>
    <name evidence="1" type="ordered locus">GPOL_c48810</name>
</gene>
<dbReference type="KEGG" id="gpo:GPOL_c48810"/>
<dbReference type="SUPFAM" id="SSF52540">
    <property type="entry name" value="P-loop containing nucleoside triphosphate hydrolases"/>
    <property type="match status" value="1"/>
</dbReference>
<protein>
    <submittedName>
        <fullName evidence="1">Putative ATPase</fullName>
    </submittedName>
</protein>
<evidence type="ECO:0000313" key="2">
    <source>
        <dbReference type="Proteomes" id="UP000009154"/>
    </source>
</evidence>
<sequence length="187" mass="21037">MPILHILAGPNGSGKSTYVERVLRPSTGLAFINADVIAEQRWPEAPLEHAYDASRMAAAHRSEFLTARRSFITETVFSHPGKNDLVDAALRAGYHVHLHVMLVPVDLTVQRVADRVRRGGHAVPEQKIRERYDRLWPLIAIARDRVDRADFFDNHLARTAFRPVAEYAHGIAVGEPDWPAWTPTPLL</sequence>
<reference evidence="1 2" key="1">
    <citation type="journal article" date="2012" name="Appl. Environ. Microbiol.">
        <title>Involvement of two latex-clearing proteins during rubber degradation and insights into the subsequent degradation pathway revealed by the genome sequence of Gordonia polyisoprenivorans strain VH2.</title>
        <authorList>
            <person name="Hiessl S."/>
            <person name="Schuldes J."/>
            <person name="Thurmer A."/>
            <person name="Halbsguth T."/>
            <person name="Broker D."/>
            <person name="Angelov A."/>
            <person name="Liebl W."/>
            <person name="Daniel R."/>
            <person name="Steinbuchel A."/>
        </authorList>
    </citation>
    <scope>NUCLEOTIDE SEQUENCE [LARGE SCALE GENOMIC DNA]</scope>
    <source>
        <strain evidence="2">DSM 44266 / VH2</strain>
    </source>
</reference>
<dbReference type="eggNOG" id="COG4185">
    <property type="taxonomic scope" value="Bacteria"/>
</dbReference>